<dbReference type="SUPFAM" id="SSF50978">
    <property type="entry name" value="WD40 repeat-like"/>
    <property type="match status" value="1"/>
</dbReference>
<keyword evidence="13" id="KW-1185">Reference proteome</keyword>
<dbReference type="PANTHER" id="PTHR11024:SF2">
    <property type="entry name" value="PROTEIN SEC13 HOMOLOG"/>
    <property type="match status" value="1"/>
</dbReference>
<gene>
    <name evidence="12" type="ORF">BN9_001070</name>
</gene>
<dbReference type="PANTHER" id="PTHR11024">
    <property type="entry name" value="NUCLEAR PORE COMPLEX PROTEIN SEC13 / SEH1 FAMILY MEMBER"/>
    <property type="match status" value="1"/>
</dbReference>
<dbReference type="GO" id="GO:0006606">
    <property type="term" value="P:protein import into nucleus"/>
    <property type="evidence" value="ECO:0007669"/>
    <property type="project" value="TreeGrafter"/>
</dbReference>
<dbReference type="InterPro" id="IPR015943">
    <property type="entry name" value="WD40/YVTN_repeat-like_dom_sf"/>
</dbReference>
<feature type="repeat" description="WD" evidence="11">
    <location>
        <begin position="31"/>
        <end position="72"/>
    </location>
</feature>
<dbReference type="GO" id="GO:0051028">
    <property type="term" value="P:mRNA transport"/>
    <property type="evidence" value="ECO:0007669"/>
    <property type="project" value="UniProtKB-KW"/>
</dbReference>
<organism evidence="12 13">
    <name type="scientific">Albugo candida</name>
    <dbReference type="NCBI Taxonomy" id="65357"/>
    <lineage>
        <taxon>Eukaryota</taxon>
        <taxon>Sar</taxon>
        <taxon>Stramenopiles</taxon>
        <taxon>Oomycota</taxon>
        <taxon>Peronosporomycetes</taxon>
        <taxon>Albuginales</taxon>
        <taxon>Albuginaceae</taxon>
        <taxon>Albugo</taxon>
    </lineage>
</organism>
<comment type="similarity">
    <text evidence="2">Belongs to the WD repeat SEC13 family.</text>
</comment>
<keyword evidence="5" id="KW-0677">Repeat</keyword>
<keyword evidence="9" id="KW-0906">Nuclear pore complex</keyword>
<dbReference type="Gene3D" id="2.130.10.10">
    <property type="entry name" value="YVTN repeat-like/Quinoprotein amine dehydrogenase"/>
    <property type="match status" value="1"/>
</dbReference>
<dbReference type="FunFam" id="2.130.10.10:FF:000655">
    <property type="entry name" value="Protein transport protein SEC13"/>
    <property type="match status" value="1"/>
</dbReference>
<dbReference type="GO" id="GO:0005198">
    <property type="term" value="F:structural molecule activity"/>
    <property type="evidence" value="ECO:0007669"/>
    <property type="project" value="InterPro"/>
</dbReference>
<evidence type="ECO:0000256" key="10">
    <source>
        <dbReference type="ARBA" id="ARBA00023242"/>
    </source>
</evidence>
<dbReference type="Proteomes" id="UP000053237">
    <property type="component" value="Unassembled WGS sequence"/>
</dbReference>
<dbReference type="PROSITE" id="PS50294">
    <property type="entry name" value="WD_REPEATS_REGION"/>
    <property type="match status" value="1"/>
</dbReference>
<dbReference type="InterPro" id="IPR037363">
    <property type="entry name" value="Sec13/Seh1_fam"/>
</dbReference>
<keyword evidence="10" id="KW-0539">Nucleus</keyword>
<dbReference type="GO" id="GO:0031080">
    <property type="term" value="C:nuclear pore outer ring"/>
    <property type="evidence" value="ECO:0007669"/>
    <property type="project" value="TreeGrafter"/>
</dbReference>
<proteinExistence type="inferred from homology"/>
<dbReference type="InterPro" id="IPR036322">
    <property type="entry name" value="WD40_repeat_dom_sf"/>
</dbReference>
<evidence type="ECO:0000256" key="6">
    <source>
        <dbReference type="ARBA" id="ARBA00022816"/>
    </source>
</evidence>
<keyword evidence="6" id="KW-0509">mRNA transport</keyword>
<protein>
    <recommendedName>
        <fullName evidence="14">Anaphase-promoting complex subunit 4 WD40 domain-containing protein</fullName>
    </recommendedName>
</protein>
<dbReference type="InterPro" id="IPR001680">
    <property type="entry name" value="WD40_rpt"/>
</dbReference>
<evidence type="ECO:0000313" key="12">
    <source>
        <dbReference type="EMBL" id="CCI39324.1"/>
    </source>
</evidence>
<dbReference type="InParanoid" id="A0A024FXN6"/>
<comment type="caution">
    <text evidence="12">The sequence shown here is derived from an EMBL/GenBank/DDBJ whole genome shotgun (WGS) entry which is preliminary data.</text>
</comment>
<evidence type="ECO:0000256" key="5">
    <source>
        <dbReference type="ARBA" id="ARBA00022737"/>
    </source>
</evidence>
<dbReference type="GO" id="GO:0090114">
    <property type="term" value="P:COPII-coated vesicle budding"/>
    <property type="evidence" value="ECO:0007669"/>
    <property type="project" value="TreeGrafter"/>
</dbReference>
<dbReference type="GO" id="GO:0030127">
    <property type="term" value="C:COPII vesicle coat"/>
    <property type="evidence" value="ECO:0007669"/>
    <property type="project" value="TreeGrafter"/>
</dbReference>
<evidence type="ECO:0000256" key="11">
    <source>
        <dbReference type="PROSITE-ProRule" id="PRU00221"/>
    </source>
</evidence>
<sequence length="353" mass="39259">MSAGTQVMSSHEFGAFHNEASDQIAPICNIDTEHNDMIHDIQLDYYGKRLVTCSADRTFRVYDVTNATASAPPSTAAANNDFYTLTHVVLLPESELAPIYRIAWAHPKYGSVLAVACQDGKVYIYREELLTSGSGQTQWHQKHVHSFHQSAILCIAWAPYEYGLCLASASADGKVSFLTRVREGWVVSSSINNTEDGTACTSVSWAPYNSLGSQGTQGPIQRIVTGSRNSVVQLFFFDPQVSRWTLLETLCGHKEWVRDVVWSPNVGIPCNVIASGSDDQTVRVWAQDDKDGMWKMHILSNFSSPVYRLKWSLTGSVLSVAAGDNDITFWKQKNEKEWTQISSIHASDIRNIE</sequence>
<keyword evidence="8" id="KW-0811">Translocation</keyword>
<dbReference type="AlphaFoldDB" id="A0A024FXN6"/>
<reference evidence="12 13" key="1">
    <citation type="submission" date="2012-05" db="EMBL/GenBank/DDBJ databases">
        <title>Recombination and specialization in a pathogen metapopulation.</title>
        <authorList>
            <person name="Gardiner A."/>
            <person name="Kemen E."/>
            <person name="Schultz-Larsen T."/>
            <person name="MacLean D."/>
            <person name="Van Oosterhout C."/>
            <person name="Jones J.D.G."/>
        </authorList>
    </citation>
    <scope>NUCLEOTIDE SEQUENCE [LARGE SCALE GENOMIC DNA]</scope>
    <source>
        <strain evidence="12 13">Ac Nc2</strain>
    </source>
</reference>
<name>A0A024FXN6_9STRA</name>
<keyword evidence="4 11" id="KW-0853">WD repeat</keyword>
<evidence type="ECO:0008006" key="14">
    <source>
        <dbReference type="Google" id="ProtNLM"/>
    </source>
</evidence>
<evidence type="ECO:0000256" key="2">
    <source>
        <dbReference type="ARBA" id="ARBA00010102"/>
    </source>
</evidence>
<evidence type="ECO:0000256" key="9">
    <source>
        <dbReference type="ARBA" id="ARBA00023132"/>
    </source>
</evidence>
<dbReference type="STRING" id="65357.A0A024FXN6"/>
<feature type="repeat" description="WD" evidence="11">
    <location>
        <begin position="250"/>
        <end position="285"/>
    </location>
</feature>
<evidence type="ECO:0000256" key="8">
    <source>
        <dbReference type="ARBA" id="ARBA00023010"/>
    </source>
</evidence>
<evidence type="ECO:0000256" key="1">
    <source>
        <dbReference type="ARBA" id="ARBA00004567"/>
    </source>
</evidence>
<comment type="subcellular location">
    <subcellularLocation>
        <location evidence="1">Nucleus</location>
        <location evidence="1">Nuclear pore complex</location>
    </subcellularLocation>
</comment>
<dbReference type="EMBL" id="CAIX01000001">
    <property type="protein sequence ID" value="CCI39324.1"/>
    <property type="molecule type" value="Genomic_DNA"/>
</dbReference>
<evidence type="ECO:0000313" key="13">
    <source>
        <dbReference type="Proteomes" id="UP000053237"/>
    </source>
</evidence>
<evidence type="ECO:0000256" key="7">
    <source>
        <dbReference type="ARBA" id="ARBA00022927"/>
    </source>
</evidence>
<dbReference type="Pfam" id="PF00400">
    <property type="entry name" value="WD40"/>
    <property type="match status" value="3"/>
</dbReference>
<keyword evidence="3" id="KW-0813">Transport</keyword>
<dbReference type="OrthoDB" id="364224at2759"/>
<evidence type="ECO:0000256" key="3">
    <source>
        <dbReference type="ARBA" id="ARBA00022448"/>
    </source>
</evidence>
<accession>A0A024FXN6</accession>
<keyword evidence="7" id="KW-0653">Protein transport</keyword>
<evidence type="ECO:0000256" key="4">
    <source>
        <dbReference type="ARBA" id="ARBA00022574"/>
    </source>
</evidence>
<dbReference type="PROSITE" id="PS50082">
    <property type="entry name" value="WD_REPEATS_2"/>
    <property type="match status" value="2"/>
</dbReference>
<dbReference type="SMART" id="SM00320">
    <property type="entry name" value="WD40"/>
    <property type="match status" value="6"/>
</dbReference>